<dbReference type="InterPro" id="IPR027417">
    <property type="entry name" value="P-loop_NTPase"/>
</dbReference>
<dbReference type="Gene3D" id="3.40.50.300">
    <property type="entry name" value="P-loop containing nucleotide triphosphate hydrolases"/>
    <property type="match status" value="1"/>
</dbReference>
<reference evidence="2 3" key="1">
    <citation type="submission" date="2020-04" db="EMBL/GenBank/DDBJ databases">
        <authorList>
            <person name="Wallbank WR R."/>
            <person name="Pardo Diaz C."/>
            <person name="Kozak K."/>
            <person name="Martin S."/>
            <person name="Jiggins C."/>
            <person name="Moest M."/>
            <person name="Warren A I."/>
            <person name="Byers J.R.P. K."/>
            <person name="Montejo-Kovacevich G."/>
            <person name="Yen C E."/>
        </authorList>
    </citation>
    <scope>NUCLEOTIDE SEQUENCE [LARGE SCALE GENOMIC DNA]</scope>
</reference>
<gene>
    <name evidence="2" type="ORF">APLA_LOCUS12924</name>
</gene>
<protein>
    <recommendedName>
        <fullName evidence="1">NACHT domain-containing protein</fullName>
    </recommendedName>
</protein>
<evidence type="ECO:0000313" key="2">
    <source>
        <dbReference type="EMBL" id="CAB3251244.1"/>
    </source>
</evidence>
<evidence type="ECO:0000313" key="3">
    <source>
        <dbReference type="Proteomes" id="UP000494106"/>
    </source>
</evidence>
<name>A0A8S1B0N6_ARCPL</name>
<evidence type="ECO:0000259" key="1">
    <source>
        <dbReference type="Pfam" id="PF05729"/>
    </source>
</evidence>
<feature type="domain" description="NACHT" evidence="1">
    <location>
        <begin position="924"/>
        <end position="1109"/>
    </location>
</feature>
<dbReference type="InterPro" id="IPR007111">
    <property type="entry name" value="NACHT_NTPase"/>
</dbReference>
<dbReference type="EMBL" id="CADEBC010000545">
    <property type="protein sequence ID" value="CAB3251244.1"/>
    <property type="molecule type" value="Genomic_DNA"/>
</dbReference>
<organism evidence="2 3">
    <name type="scientific">Arctia plantaginis</name>
    <name type="common">Wood tiger moth</name>
    <name type="synonym">Phalaena plantaginis</name>
    <dbReference type="NCBI Taxonomy" id="874455"/>
    <lineage>
        <taxon>Eukaryota</taxon>
        <taxon>Metazoa</taxon>
        <taxon>Ecdysozoa</taxon>
        <taxon>Arthropoda</taxon>
        <taxon>Hexapoda</taxon>
        <taxon>Insecta</taxon>
        <taxon>Pterygota</taxon>
        <taxon>Neoptera</taxon>
        <taxon>Endopterygota</taxon>
        <taxon>Lepidoptera</taxon>
        <taxon>Glossata</taxon>
        <taxon>Ditrysia</taxon>
        <taxon>Noctuoidea</taxon>
        <taxon>Erebidae</taxon>
        <taxon>Arctiinae</taxon>
        <taxon>Arctia</taxon>
    </lineage>
</organism>
<accession>A0A8S1B0N6</accession>
<sequence>MNTVSQLNMKLYVSHPTITRVLFSSHPTVTSVSFSSHPTVTSVSFSSHPTVTSVSASIVEAKEQDNNFHVKIKYCLPFCTRRWTVVSGSGRDIPMDYQKRLGTSGVEGQFYETKLIALVMLRLLNDDRVADFCLATNMNKMGAFDDICVKVSVVGREQPLTLFIQLKHKIHDDAFLTINDSKTDLIKYVDSFVTITNKICSQKDRDYFFDKNIYKTDSIFILYTNAEFKVTNSALKSEDLFTKFVRNDDSLINQLLVTGDSVGRGLRPSEWLVLDIAESKLEEDLTLLAERFATYLCDKTKQAHIMNEEYLQQYHVVLTRHVLEVGDIQTDKADLKWRTLSFRHEFFESQHKPVALFRHNLFKQILKKHPKTKCRGTDSTSTEASVDDLIASFLLHKSAAALSPLIATHIATNEDGSLQFLIDRPDSDVEQLSQMTVSPQTTAEAYLRALRLNVPVGFGNIDMVLSGGPKKVEKRLIYLMTGILGLCQRYKRVESLKVVTIDDTVDGGLLTHGGGLASGIGNVLTWDESTAMLMFADCYTPNQSNAETLYKKLKEKMDGMDHLSSYRFEVKTTKLPKLRFDCTDTARQFISKLVIYDKQSNQFQVEKHLKDEIQNLLYKKANHSALQCRSVFLHYHDEVVNWWMRQSGTYLNKASNLYELAINNIKAEPQISALHTTFHVNSSRYSGYSFNESTPKWLTLLQLSPQMFIVTETVALTSMKAMQCLRNLSSINKYAVLDIECVANLPMADFCSLQAELRKTEKVLLIVWRNTDSSAVSHATLQAIAQATAHKQIVMVTDDVLMDKVNEHFPRIKVFRDETQNITSMTMESQKELRKTCKVIFQGVALSLDLMLDDVSLSFIEGVVLDKLTRNETISLGVSLSNPRYEEVKHLYIDRSVCWVSEDNNDEHNARYLVKTFHDVADEVVFLTAPPGMGKSTLLTHLSINTKERDTTLWIVRVNFINFSKQFDKWCEEDTHVGAVEALEFLCQVVIGDESVSFSVEITNDEASLLYCAADGLITFELNMFLHYYNKRRSIFVFDGFDEICPHYKDTVVDFLIAVKTHLKKNKMWVTSRPYSDILPDLQTTLGRRFEMEHLSYQEQELFLKRFWREKSINEKLCKQLENLEVFIENAGRSISEVHEWIQFIYYNFVDVVRLVLCRSDDAEIDAHLERFRGRPVEETMSGIPLILYFMADYFVNIVEIDKKLVKSESIINLHDVYEMFVENKLKKVLFQDKNNMELSNPITRGLIERELCDRTRVYKKLAANALIQDSIFRIEEFKDMTPIDEEELNMELDRIKTGADKTGLISHVTANKVAVFIHRSFTEYFAAEYACDILKCQKFNKSKKVLWYCALTFVADKGIRDWLDAKKKIDHTLQNVLKEIEEPPPIYATDYRSYLTLDNLSQGQRIRILASSVDDYENISFTTFRDVFTLSYWAAVDDDTGQNVFEYLQSYIIGRMKVHLKQHFVVPALFILLNNTFKRDDSLVPNRYSYPVFHLIKMRYFYDIRLKIEIMGQKRDVPLLMRLEHKDEDDAINFNDSGFESNNKIVSERADDTCTLPKYSYILYNNEEFTIGSYSSHEPSSVRAFNTLMATTNTVRCRLHHSEQIVQEFANIVLKKELSLFAQRLVSILSQSVSSTFVLRDFDCVQQYHFHEILEEKDNLDNPDWQILIFRPDFLDTEDTHTMKLRNYLIDEILYKPAVNLSKHLTPDELISSFLSEPSAATLTPLIGAFIVCCKEGALKFAIKRPPEDIERLRKIKIQRSAIDEALSATRTAVIEYLRSLRLKVPVDLADVDLVVDGSPISFVDYAVDGIFELCEQFDQTDLYKVVTIDDAGDHSLLRYNRALAKAVGRMLTHDEQSDMFKFSNAHQFTAAQKKAKLLFEKLSDKIKNLHEYRFRLKSKKFSKLHVDCSNTAQEFLDKLVIYSERGNRHWLKNISERDRESESPQRSQQYKHFTIKSQLSLLHYHSETVKWWTSLTTSTNLTKTLFRYADGIVKWISRGTDTRRTETRDLYRLTSYNITTEPLISEFHTKFHMKYLKYLGNSFNKRNSKWKEILEIPCRTLIETDTVAPTAIEVIQFLKNNDSDNNYTILELDYVFSLLLDNDRGSLWAELRQTDNVLIVERAADYRR</sequence>
<comment type="caution">
    <text evidence="2">The sequence shown here is derived from an EMBL/GenBank/DDBJ whole genome shotgun (WGS) entry which is preliminary data.</text>
</comment>
<keyword evidence="3" id="KW-1185">Reference proteome</keyword>
<dbReference type="SUPFAM" id="SSF52540">
    <property type="entry name" value="P-loop containing nucleoside triphosphate hydrolases"/>
    <property type="match status" value="1"/>
</dbReference>
<dbReference type="Proteomes" id="UP000494106">
    <property type="component" value="Unassembled WGS sequence"/>
</dbReference>
<dbReference type="Pfam" id="PF05729">
    <property type="entry name" value="NACHT"/>
    <property type="match status" value="1"/>
</dbReference>
<proteinExistence type="predicted"/>
<dbReference type="OrthoDB" id="7399232at2759"/>